<evidence type="ECO:0000313" key="2">
    <source>
        <dbReference type="Proteomes" id="UP001157502"/>
    </source>
</evidence>
<accession>A0ACC2EZM3</accession>
<organism evidence="1 2">
    <name type="scientific">Dallia pectoralis</name>
    <name type="common">Alaska blackfish</name>
    <dbReference type="NCBI Taxonomy" id="75939"/>
    <lineage>
        <taxon>Eukaryota</taxon>
        <taxon>Metazoa</taxon>
        <taxon>Chordata</taxon>
        <taxon>Craniata</taxon>
        <taxon>Vertebrata</taxon>
        <taxon>Euteleostomi</taxon>
        <taxon>Actinopterygii</taxon>
        <taxon>Neopterygii</taxon>
        <taxon>Teleostei</taxon>
        <taxon>Protacanthopterygii</taxon>
        <taxon>Esociformes</taxon>
        <taxon>Umbridae</taxon>
        <taxon>Dallia</taxon>
    </lineage>
</organism>
<gene>
    <name evidence="1" type="ORF">DPEC_G00355610</name>
</gene>
<dbReference type="Proteomes" id="UP001157502">
    <property type="component" value="Chromosome 37"/>
</dbReference>
<comment type="caution">
    <text evidence="1">The sequence shown here is derived from an EMBL/GenBank/DDBJ whole genome shotgun (WGS) entry which is preliminary data.</text>
</comment>
<sequence>MTTLCNTRSSAQRHLALLGTRSLDSVSVCGHSCSPLTPIPGCDLQRWGAEKQDEDANERRQLLSARGNDQLACRDCGARSPVIIFLPAGCSYCRFCAEGLSDWCQSAVAGVTGHAGPLSNPPRTRPIHFHALVAPGDVEGDRAWHRRGPHWLVLCWWSQWPIRVLLLACQSDKTGLCQIREGRGYVFKRTGDQITGARTRESTGANMDAKVE</sequence>
<dbReference type="EMBL" id="CM055764">
    <property type="protein sequence ID" value="KAJ7984515.1"/>
    <property type="molecule type" value="Genomic_DNA"/>
</dbReference>
<keyword evidence="2" id="KW-1185">Reference proteome</keyword>
<proteinExistence type="predicted"/>
<protein>
    <submittedName>
        <fullName evidence="1">Uncharacterized protein</fullName>
    </submittedName>
</protein>
<reference evidence="1" key="1">
    <citation type="submission" date="2021-05" db="EMBL/GenBank/DDBJ databases">
        <authorList>
            <person name="Pan Q."/>
            <person name="Jouanno E."/>
            <person name="Zahm M."/>
            <person name="Klopp C."/>
            <person name="Cabau C."/>
            <person name="Louis A."/>
            <person name="Berthelot C."/>
            <person name="Parey E."/>
            <person name="Roest Crollius H."/>
            <person name="Montfort J."/>
            <person name="Robinson-Rechavi M."/>
            <person name="Bouchez O."/>
            <person name="Lampietro C."/>
            <person name="Lopez Roques C."/>
            <person name="Donnadieu C."/>
            <person name="Postlethwait J."/>
            <person name="Bobe J."/>
            <person name="Dillon D."/>
            <person name="Chandos A."/>
            <person name="von Hippel F."/>
            <person name="Guiguen Y."/>
        </authorList>
    </citation>
    <scope>NUCLEOTIDE SEQUENCE</scope>
    <source>
        <strain evidence="1">YG-Jan2019</strain>
    </source>
</reference>
<evidence type="ECO:0000313" key="1">
    <source>
        <dbReference type="EMBL" id="KAJ7984515.1"/>
    </source>
</evidence>
<name>A0ACC2EZM3_DALPE</name>